<dbReference type="RefSeq" id="WP_390251370.1">
    <property type="nucleotide sequence ID" value="NZ_JBHSDT010000004.1"/>
</dbReference>
<feature type="compositionally biased region" description="Basic and acidic residues" evidence="1">
    <location>
        <begin position="49"/>
        <end position="68"/>
    </location>
</feature>
<feature type="compositionally biased region" description="Low complexity" evidence="1">
    <location>
        <begin position="82"/>
        <end position="100"/>
    </location>
</feature>
<reference evidence="4" key="1">
    <citation type="journal article" date="2019" name="Int. J. Syst. Evol. Microbiol.">
        <title>The Global Catalogue of Microorganisms (GCM) 10K type strain sequencing project: providing services to taxonomists for standard genome sequencing and annotation.</title>
        <authorList>
            <consortium name="The Broad Institute Genomics Platform"/>
            <consortium name="The Broad Institute Genome Sequencing Center for Infectious Disease"/>
            <person name="Wu L."/>
            <person name="Ma J."/>
        </authorList>
    </citation>
    <scope>NUCLEOTIDE SEQUENCE [LARGE SCALE GENOMIC DNA]</scope>
    <source>
        <strain evidence="4">CCUG 37865</strain>
    </source>
</reference>
<feature type="region of interest" description="Disordered" evidence="1">
    <location>
        <begin position="26"/>
        <end position="100"/>
    </location>
</feature>
<organism evidence="3 4">
    <name type="scientific">Gracilibacillus xinjiangensis</name>
    <dbReference type="NCBI Taxonomy" id="1193282"/>
    <lineage>
        <taxon>Bacteria</taxon>
        <taxon>Bacillati</taxon>
        <taxon>Bacillota</taxon>
        <taxon>Bacilli</taxon>
        <taxon>Bacillales</taxon>
        <taxon>Bacillaceae</taxon>
        <taxon>Gracilibacillus</taxon>
    </lineage>
</organism>
<evidence type="ECO:0000256" key="1">
    <source>
        <dbReference type="SAM" id="MobiDB-lite"/>
    </source>
</evidence>
<evidence type="ECO:0000256" key="2">
    <source>
        <dbReference type="SAM" id="SignalP"/>
    </source>
</evidence>
<keyword evidence="3" id="KW-0449">Lipoprotein</keyword>
<keyword evidence="4" id="KW-1185">Reference proteome</keyword>
<dbReference type="Pfam" id="PF09580">
    <property type="entry name" value="Spore_YhcN_YlaJ"/>
    <property type="match status" value="1"/>
</dbReference>
<gene>
    <name evidence="3" type="ORF">ACFOY7_08565</name>
</gene>
<dbReference type="InterPro" id="IPR019076">
    <property type="entry name" value="Spore_lipoprot_YhcN/YlaJ-like"/>
</dbReference>
<sequence length="260" mass="29267">MKLRNPAIVLTLATALSLAACGNNEYGQQDQRNGTNNVRPIGYNQTSNDPRDDRQYNRMNDMDRDTRLGQDNQYMFERGMDNNNNNARGTENNTRGMGNNNTGMNNNNNTNGMGNNNNGGMNDNARNMTNEGNGNNTTMRNDNEYEVADKAQNQIKQDIPELNNVYVITTANNAYVAASWDKNGETTTNENELSDDVRKRIVKSVKSVDNDIENVYVSTNPDFFDLVNRYSEDVESGEPVEGLFNRMGNMIERVFPNNES</sequence>
<keyword evidence="2" id="KW-0732">Signal</keyword>
<comment type="caution">
    <text evidence="3">The sequence shown here is derived from an EMBL/GenBank/DDBJ whole genome shotgun (WGS) entry which is preliminary data.</text>
</comment>
<feature type="compositionally biased region" description="Polar residues" evidence="1">
    <location>
        <begin position="26"/>
        <end position="48"/>
    </location>
</feature>
<evidence type="ECO:0000313" key="3">
    <source>
        <dbReference type="EMBL" id="MFC4403127.1"/>
    </source>
</evidence>
<name>A0ABV8WV41_9BACI</name>
<accession>A0ABV8WV41</accession>
<dbReference type="EMBL" id="JBHSDT010000004">
    <property type="protein sequence ID" value="MFC4403127.1"/>
    <property type="molecule type" value="Genomic_DNA"/>
</dbReference>
<evidence type="ECO:0000313" key="4">
    <source>
        <dbReference type="Proteomes" id="UP001595882"/>
    </source>
</evidence>
<feature type="chain" id="PRO_5045456284" evidence="2">
    <location>
        <begin position="23"/>
        <end position="260"/>
    </location>
</feature>
<protein>
    <submittedName>
        <fullName evidence="3">YhcN/YlaJ family sporulation lipoprotein</fullName>
    </submittedName>
</protein>
<dbReference type="PROSITE" id="PS51257">
    <property type="entry name" value="PROKAR_LIPOPROTEIN"/>
    <property type="match status" value="1"/>
</dbReference>
<dbReference type="Proteomes" id="UP001595882">
    <property type="component" value="Unassembled WGS sequence"/>
</dbReference>
<feature type="signal peptide" evidence="2">
    <location>
        <begin position="1"/>
        <end position="22"/>
    </location>
</feature>
<proteinExistence type="predicted"/>